<accession>A0A2B7ZL85</accession>
<comment type="caution">
    <text evidence="2">The sequence shown here is derived from an EMBL/GenBank/DDBJ whole genome shotgun (WGS) entry which is preliminary data.</text>
</comment>
<keyword evidence="3" id="KW-1185">Reference proteome</keyword>
<evidence type="ECO:0000313" key="2">
    <source>
        <dbReference type="EMBL" id="PGH34385.1"/>
    </source>
</evidence>
<evidence type="ECO:0000313" key="3">
    <source>
        <dbReference type="Proteomes" id="UP000226031"/>
    </source>
</evidence>
<protein>
    <submittedName>
        <fullName evidence="2">Uncharacterized protein</fullName>
    </submittedName>
</protein>
<evidence type="ECO:0000256" key="1">
    <source>
        <dbReference type="SAM" id="MobiDB-lite"/>
    </source>
</evidence>
<organism evidence="2 3">
    <name type="scientific">[Emmonsia] crescens</name>
    <dbReference type="NCBI Taxonomy" id="73230"/>
    <lineage>
        <taxon>Eukaryota</taxon>
        <taxon>Fungi</taxon>
        <taxon>Dikarya</taxon>
        <taxon>Ascomycota</taxon>
        <taxon>Pezizomycotina</taxon>
        <taxon>Eurotiomycetes</taxon>
        <taxon>Eurotiomycetidae</taxon>
        <taxon>Onygenales</taxon>
        <taxon>Ajellomycetaceae</taxon>
        <taxon>Emergomyces</taxon>
    </lineage>
</organism>
<dbReference type="AlphaFoldDB" id="A0A2B7ZL85"/>
<feature type="compositionally biased region" description="Polar residues" evidence="1">
    <location>
        <begin position="1"/>
        <end position="10"/>
    </location>
</feature>
<reference evidence="2 3" key="1">
    <citation type="submission" date="2017-10" db="EMBL/GenBank/DDBJ databases">
        <title>Comparative genomics in systemic dimorphic fungi from Ajellomycetaceae.</title>
        <authorList>
            <person name="Munoz J.F."/>
            <person name="Mcewen J.G."/>
            <person name="Clay O.K."/>
            <person name="Cuomo C.A."/>
        </authorList>
    </citation>
    <scope>NUCLEOTIDE SEQUENCE [LARGE SCALE GENOMIC DNA]</scope>
    <source>
        <strain evidence="2 3">UAMH4076</strain>
    </source>
</reference>
<name>A0A2B7ZL85_9EURO</name>
<gene>
    <name evidence="2" type="ORF">GX50_02752</name>
</gene>
<dbReference type="EMBL" id="PDND01000041">
    <property type="protein sequence ID" value="PGH34385.1"/>
    <property type="molecule type" value="Genomic_DNA"/>
</dbReference>
<sequence>MSNTKPQPQVQAKLELQPQRHPQPQSPLIDRLPFEIRRIIQAHLFSDTRNIRKAVRGRNSCKLYVNAINRNEKDWALDHGPTSTQQVSSFCQLL</sequence>
<dbReference type="Proteomes" id="UP000226031">
    <property type="component" value="Unassembled WGS sequence"/>
</dbReference>
<dbReference type="STRING" id="73230.A0A2B7ZL85"/>
<proteinExistence type="predicted"/>
<feature type="region of interest" description="Disordered" evidence="1">
    <location>
        <begin position="1"/>
        <end position="28"/>
    </location>
</feature>